<evidence type="ECO:0000256" key="1">
    <source>
        <dbReference type="PROSITE-ProRule" id="PRU00176"/>
    </source>
</evidence>
<organism evidence="3 4">
    <name type="scientific">Vairimorpha apis BRL 01</name>
    <dbReference type="NCBI Taxonomy" id="1037528"/>
    <lineage>
        <taxon>Eukaryota</taxon>
        <taxon>Fungi</taxon>
        <taxon>Fungi incertae sedis</taxon>
        <taxon>Microsporidia</taxon>
        <taxon>Nosematidae</taxon>
        <taxon>Vairimorpha</taxon>
    </lineage>
</organism>
<evidence type="ECO:0000313" key="3">
    <source>
        <dbReference type="EMBL" id="EQB61304.1"/>
    </source>
</evidence>
<proteinExistence type="predicted"/>
<dbReference type="InterPro" id="IPR000504">
    <property type="entry name" value="RRM_dom"/>
</dbReference>
<dbReference type="HOGENOM" id="CLU_028601_2_1_1"/>
<dbReference type="Proteomes" id="UP000053780">
    <property type="component" value="Unassembled WGS sequence"/>
</dbReference>
<dbReference type="GO" id="GO:0003729">
    <property type="term" value="F:mRNA binding"/>
    <property type="evidence" value="ECO:0007669"/>
    <property type="project" value="TreeGrafter"/>
</dbReference>
<dbReference type="Pfam" id="PF14327">
    <property type="entry name" value="CSTF2_hinge"/>
    <property type="match status" value="1"/>
</dbReference>
<keyword evidence="1" id="KW-0694">RNA-binding</keyword>
<keyword evidence="4" id="KW-1185">Reference proteome</keyword>
<dbReference type="InterPro" id="IPR025742">
    <property type="entry name" value="CSTF2_hinge"/>
</dbReference>
<dbReference type="InterPro" id="IPR035979">
    <property type="entry name" value="RBD_domain_sf"/>
</dbReference>
<dbReference type="PROSITE" id="PS50102">
    <property type="entry name" value="RRM"/>
    <property type="match status" value="1"/>
</dbReference>
<dbReference type="AlphaFoldDB" id="T0L9Z3"/>
<accession>T0L9Z3</accession>
<dbReference type="SUPFAM" id="SSF54928">
    <property type="entry name" value="RNA-binding domain, RBD"/>
    <property type="match status" value="1"/>
</dbReference>
<dbReference type="Gene3D" id="3.30.70.330">
    <property type="match status" value="1"/>
</dbReference>
<dbReference type="SMART" id="SM00360">
    <property type="entry name" value="RRM"/>
    <property type="match status" value="1"/>
</dbReference>
<dbReference type="InterPro" id="IPR012677">
    <property type="entry name" value="Nucleotide-bd_a/b_plait_sf"/>
</dbReference>
<name>T0L9Z3_9MICR</name>
<reference evidence="3 4" key="1">
    <citation type="journal article" date="2013" name="BMC Genomics">
        <title>Genome sequencing and comparative genomics of honey bee microsporidia, Nosema apis reveal novel insights into host-parasite interactions.</title>
        <authorList>
            <person name="Chen Yp."/>
            <person name="Pettis J.S."/>
            <person name="Zhao Y."/>
            <person name="Liu X."/>
            <person name="Tallon L.J."/>
            <person name="Sadzewicz L.D."/>
            <person name="Li R."/>
            <person name="Zheng H."/>
            <person name="Huang S."/>
            <person name="Zhang X."/>
            <person name="Hamilton M.C."/>
            <person name="Pernal S.F."/>
            <person name="Melathopoulos A.P."/>
            <person name="Yan X."/>
            <person name="Evans J.D."/>
        </authorList>
    </citation>
    <scope>NUCLEOTIDE SEQUENCE [LARGE SCALE GENOMIC DNA]</scope>
    <source>
        <strain evidence="3 4">BRL 01</strain>
    </source>
</reference>
<gene>
    <name evidence="3" type="ORF">NAPIS_ORF01116</name>
</gene>
<dbReference type="VEuPathDB" id="MicrosporidiaDB:NAPIS_ORF01116"/>
<dbReference type="PANTHER" id="PTHR45735:SF2">
    <property type="entry name" value="CLEAVAGE STIMULATION FACTOR SUBUNIT 2"/>
    <property type="match status" value="1"/>
</dbReference>
<dbReference type="OrthoDB" id="272703at2759"/>
<dbReference type="GO" id="GO:0005847">
    <property type="term" value="C:mRNA cleavage and polyadenylation specificity factor complex"/>
    <property type="evidence" value="ECO:0007669"/>
    <property type="project" value="TreeGrafter"/>
</dbReference>
<dbReference type="PANTHER" id="PTHR45735">
    <property type="entry name" value="CLEAVAGE STIMULATION FACTOR SUBUNIT 2"/>
    <property type="match status" value="1"/>
</dbReference>
<feature type="domain" description="RRM" evidence="2">
    <location>
        <begin position="5"/>
        <end position="82"/>
    </location>
</feature>
<dbReference type="EMBL" id="KE647154">
    <property type="protein sequence ID" value="EQB61304.1"/>
    <property type="molecule type" value="Genomic_DNA"/>
</dbReference>
<dbReference type="Pfam" id="PF00076">
    <property type="entry name" value="RRM_1"/>
    <property type="match status" value="1"/>
</dbReference>
<sequence length="198" mass="22745">MKAGCSVFVGNIDFNVSEEELIAELSAVGKVVSFKLMIDKNTNRSKGFGFCEYESPIIAEKAIKHLNISFNNRPVVINYAEKDTPQEIKEENVPLDINNIINVLNNMDKDNLKEVLLYLKSLAIDQPSYFKEIMSKNNNLIYALIYSLKILKLVDDNILNDFIKKSFNVDDNKMQIMERIRQLSNEELDTFPKSVKEK</sequence>
<evidence type="ECO:0000313" key="4">
    <source>
        <dbReference type="Proteomes" id="UP000053780"/>
    </source>
</evidence>
<protein>
    <submittedName>
        <fullName evidence="3">Cleavage and polyadenylation factor cf-ia component rna15</fullName>
    </submittedName>
</protein>
<evidence type="ECO:0000259" key="2">
    <source>
        <dbReference type="PROSITE" id="PS50102"/>
    </source>
</evidence>